<protein>
    <submittedName>
        <fullName evidence="3">Uncharacterized protein</fullName>
    </submittedName>
</protein>
<comment type="caution">
    <text evidence="3">The sequence shown here is derived from an EMBL/GenBank/DDBJ whole genome shotgun (WGS) entry which is preliminary data.</text>
</comment>
<feature type="coiled-coil region" evidence="1">
    <location>
        <begin position="326"/>
        <end position="416"/>
    </location>
</feature>
<reference evidence="3 4" key="1">
    <citation type="journal article" date="2023" name="Nat. Commun.">
        <title>Origin of minicircular mitochondrial genomes in red algae.</title>
        <authorList>
            <person name="Lee Y."/>
            <person name="Cho C.H."/>
            <person name="Lee Y.M."/>
            <person name="Park S.I."/>
            <person name="Yang J.H."/>
            <person name="West J.A."/>
            <person name="Bhattacharya D."/>
            <person name="Yoon H.S."/>
        </authorList>
    </citation>
    <scope>NUCLEOTIDE SEQUENCE [LARGE SCALE GENOMIC DNA]</scope>
    <source>
        <strain evidence="3 4">CCMP1338</strain>
        <tissue evidence="3">Whole cell</tissue>
    </source>
</reference>
<keyword evidence="1" id="KW-0175">Coiled coil</keyword>
<name>A0AAV8UUU1_9RHOD</name>
<feature type="compositionally biased region" description="Basic and acidic residues" evidence="2">
    <location>
        <begin position="468"/>
        <end position="488"/>
    </location>
</feature>
<accession>A0AAV8UUU1</accession>
<feature type="coiled-coil region" evidence="1">
    <location>
        <begin position="495"/>
        <end position="529"/>
    </location>
</feature>
<proteinExistence type="predicted"/>
<dbReference type="Proteomes" id="UP001157974">
    <property type="component" value="Unassembled WGS sequence"/>
</dbReference>
<sequence>MEEERASDNKGVGSRSVPLKDSEDSLSLLDDMVDTPVARSEDSPFGLLGEEVLKDGDQEGASFGGVDSAVLLGGGEAEDDSVGTDTLSQDVLADDDEGDSPRAEMGEESELEGEVMGGATKLAEGNKESPVSEDFAEKIQRRRQFWAILENCAFEDADPDTVDWTQDAELLEDLNRVLAEVRRVFSIDDTEFSVDDGLHRLIPILQEMSTYEGKSQAAARIETKIDENGEQIRSLKHVVKQSKVRNGKAQEDREYLHMEQRLEELRFDLVVTHREVAELQAKLKETIYRTQRKHKELLEKENRMDELSTPKVNEFVRKLENYPRELTQLRRDLGKAELDLMKDECELKEITRNIQSGEGAKRRSQLMSDRLRQEIVKLKERERSSDVDASAAEETLDFLELEYERSRNEARTNTEELIKRMQELYDIQDSVLKEIKGFQGNKILRGISSRATSQAIRMRHLLLSLTNPKDESRKTDKESPESEPRKRVEELGQILSEKDDYAKQLEKEIDDLTKKISTAERALDLARQERIKNARNLTNDKTARVDTGPRRSSQTNDNKDFMWIN</sequence>
<evidence type="ECO:0000256" key="2">
    <source>
        <dbReference type="SAM" id="MobiDB-lite"/>
    </source>
</evidence>
<evidence type="ECO:0000256" key="1">
    <source>
        <dbReference type="SAM" id="Coils"/>
    </source>
</evidence>
<feature type="region of interest" description="Disordered" evidence="2">
    <location>
        <begin position="1"/>
        <end position="115"/>
    </location>
</feature>
<dbReference type="AlphaFoldDB" id="A0AAV8UUU1"/>
<organism evidence="3 4">
    <name type="scientific">Rhodosorus marinus</name>
    <dbReference type="NCBI Taxonomy" id="101924"/>
    <lineage>
        <taxon>Eukaryota</taxon>
        <taxon>Rhodophyta</taxon>
        <taxon>Stylonematophyceae</taxon>
        <taxon>Stylonematales</taxon>
        <taxon>Stylonemataceae</taxon>
        <taxon>Rhodosorus</taxon>
    </lineage>
</organism>
<feature type="region of interest" description="Disordered" evidence="2">
    <location>
        <begin position="462"/>
        <end position="488"/>
    </location>
</feature>
<dbReference type="EMBL" id="JAMWBK010000005">
    <property type="protein sequence ID" value="KAJ8905338.1"/>
    <property type="molecule type" value="Genomic_DNA"/>
</dbReference>
<evidence type="ECO:0000313" key="3">
    <source>
        <dbReference type="EMBL" id="KAJ8905338.1"/>
    </source>
</evidence>
<evidence type="ECO:0000313" key="4">
    <source>
        <dbReference type="Proteomes" id="UP001157974"/>
    </source>
</evidence>
<gene>
    <name evidence="3" type="ORF">NDN08_001845</name>
</gene>
<keyword evidence="4" id="KW-1185">Reference proteome</keyword>
<feature type="region of interest" description="Disordered" evidence="2">
    <location>
        <begin position="534"/>
        <end position="565"/>
    </location>
</feature>